<proteinExistence type="predicted"/>
<name>A0A381VEH6_9ZZZZ</name>
<sequence>MESILRLPGANVLTTENDNLFLLSDQMNKPMIASYS</sequence>
<reference evidence="1" key="1">
    <citation type="submission" date="2018-05" db="EMBL/GenBank/DDBJ databases">
        <authorList>
            <person name="Lanie J.A."/>
            <person name="Ng W.-L."/>
            <person name="Kazmierczak K.M."/>
            <person name="Andrzejewski T.M."/>
            <person name="Davidsen T.M."/>
            <person name="Wayne K.J."/>
            <person name="Tettelin H."/>
            <person name="Glass J.I."/>
            <person name="Rusch D."/>
            <person name="Podicherti R."/>
            <person name="Tsui H.-C.T."/>
            <person name="Winkler M.E."/>
        </authorList>
    </citation>
    <scope>NUCLEOTIDE SEQUENCE</scope>
</reference>
<evidence type="ECO:0000313" key="1">
    <source>
        <dbReference type="EMBL" id="SVA38769.1"/>
    </source>
</evidence>
<organism evidence="1">
    <name type="scientific">marine metagenome</name>
    <dbReference type="NCBI Taxonomy" id="408172"/>
    <lineage>
        <taxon>unclassified sequences</taxon>
        <taxon>metagenomes</taxon>
        <taxon>ecological metagenomes</taxon>
    </lineage>
</organism>
<dbReference type="EMBL" id="UINC01008623">
    <property type="protein sequence ID" value="SVA38769.1"/>
    <property type="molecule type" value="Genomic_DNA"/>
</dbReference>
<gene>
    <name evidence="1" type="ORF">METZ01_LOCUS91623</name>
</gene>
<accession>A0A381VEH6</accession>
<protein>
    <submittedName>
        <fullName evidence="1">Uncharacterized protein</fullName>
    </submittedName>
</protein>
<dbReference type="AlphaFoldDB" id="A0A381VEH6"/>